<accession>A0A7R9BPQ0</accession>
<organism evidence="2">
    <name type="scientific">Notodromas monacha</name>
    <dbReference type="NCBI Taxonomy" id="399045"/>
    <lineage>
        <taxon>Eukaryota</taxon>
        <taxon>Metazoa</taxon>
        <taxon>Ecdysozoa</taxon>
        <taxon>Arthropoda</taxon>
        <taxon>Crustacea</taxon>
        <taxon>Oligostraca</taxon>
        <taxon>Ostracoda</taxon>
        <taxon>Podocopa</taxon>
        <taxon>Podocopida</taxon>
        <taxon>Cypridocopina</taxon>
        <taxon>Cypridoidea</taxon>
        <taxon>Cyprididae</taxon>
        <taxon>Notodromas</taxon>
    </lineage>
</organism>
<feature type="chain" id="PRO_5036402989" evidence="1">
    <location>
        <begin position="22"/>
        <end position="97"/>
    </location>
</feature>
<feature type="non-terminal residue" evidence="2">
    <location>
        <position position="1"/>
    </location>
</feature>
<keyword evidence="1" id="KW-0732">Signal</keyword>
<protein>
    <submittedName>
        <fullName evidence="2">Uncharacterized protein</fullName>
    </submittedName>
</protein>
<dbReference type="AlphaFoldDB" id="A0A7R9BPQ0"/>
<dbReference type="OrthoDB" id="6375837at2759"/>
<evidence type="ECO:0000313" key="2">
    <source>
        <dbReference type="EMBL" id="CAD7277881.1"/>
    </source>
</evidence>
<dbReference type="Proteomes" id="UP000678499">
    <property type="component" value="Unassembled WGS sequence"/>
</dbReference>
<proteinExistence type="predicted"/>
<sequence length="97" mass="10547">MRAAVSVAVLLLVSSVVVVSGLWNELLPFGPEEGDVSLPSDRDDVSSPEVTLKVPIWFYGDSYDSIYVNSNGLLSFITEIPSFVNVPFPLNYPTISP</sequence>
<dbReference type="EMBL" id="CAJPEX010001048">
    <property type="protein sequence ID" value="CAG0918033.1"/>
    <property type="molecule type" value="Genomic_DNA"/>
</dbReference>
<feature type="signal peptide" evidence="1">
    <location>
        <begin position="1"/>
        <end position="21"/>
    </location>
</feature>
<gene>
    <name evidence="2" type="ORF">NMOB1V02_LOCUS5601</name>
</gene>
<evidence type="ECO:0000313" key="3">
    <source>
        <dbReference type="Proteomes" id="UP000678499"/>
    </source>
</evidence>
<dbReference type="EMBL" id="OA883085">
    <property type="protein sequence ID" value="CAD7277881.1"/>
    <property type="molecule type" value="Genomic_DNA"/>
</dbReference>
<reference evidence="2" key="1">
    <citation type="submission" date="2020-11" db="EMBL/GenBank/DDBJ databases">
        <authorList>
            <person name="Tran Van P."/>
        </authorList>
    </citation>
    <scope>NUCLEOTIDE SEQUENCE</scope>
</reference>
<name>A0A7R9BPQ0_9CRUS</name>
<keyword evidence="3" id="KW-1185">Reference proteome</keyword>
<evidence type="ECO:0000256" key="1">
    <source>
        <dbReference type="SAM" id="SignalP"/>
    </source>
</evidence>